<sequence>MIDFLWGLAGSMVGMIVTSVILACVLAAVPGSDTAAPTRGDKVIGFIVGVVAIVVFTGVVRSLVGDPSEFVDKLGFGAGLAVVFGAETLIARIRGHEAAPSGSTPLVTRAGRGERPGWFVVPAVFSEAVHRRMSAPEARARYVVAAYRRGLLPARYVPGLAAELAPLLPFYGAPAWRALAEHDGDGLDDELVDRAARAIDYIVTPEQEWADAVERLVYMAMSGSDPAARRATAELLTPPLGPLVAALGEADPRRYDRWERAVELRATIADAYNARYEAPVAEAVRRRFEDPTVRARHLIAGYRHELIRAGDMPSAAAEFFVDLPGAGEAWTELAMAPNDVWRSDLDPIVDRAAAEIGYDADESDESVAIVEMAAYRAVVDDDVKGQGGPLWEKGLDDRVPAVFREFLDVHAIYGFDVPEQLACIRSDLATYLNDRYA</sequence>
<dbReference type="RefSeq" id="WP_126197525.1">
    <property type="nucleotide sequence ID" value="NZ_CP085954.1"/>
</dbReference>
<evidence type="ECO:0000313" key="3">
    <source>
        <dbReference type="Proteomes" id="UP000271626"/>
    </source>
</evidence>
<keyword evidence="1" id="KW-0812">Transmembrane</keyword>
<protein>
    <submittedName>
        <fullName evidence="2">Uncharacterized protein</fullName>
    </submittedName>
</protein>
<accession>A0A3P8L4W3</accession>
<organism evidence="2 3">
    <name type="scientific">Tsukamurella paurometabola</name>
    <name type="common">Corynebacterium paurometabolum</name>
    <dbReference type="NCBI Taxonomy" id="2061"/>
    <lineage>
        <taxon>Bacteria</taxon>
        <taxon>Bacillati</taxon>
        <taxon>Actinomycetota</taxon>
        <taxon>Actinomycetes</taxon>
        <taxon>Mycobacteriales</taxon>
        <taxon>Tsukamurellaceae</taxon>
        <taxon>Tsukamurella</taxon>
    </lineage>
</organism>
<evidence type="ECO:0000313" key="2">
    <source>
        <dbReference type="EMBL" id="VDR40575.1"/>
    </source>
</evidence>
<gene>
    <name evidence="2" type="ORF">NCTC10741_03737</name>
</gene>
<feature type="transmembrane region" description="Helical" evidence="1">
    <location>
        <begin position="6"/>
        <end position="31"/>
    </location>
</feature>
<keyword evidence="1" id="KW-1133">Transmembrane helix</keyword>
<reference evidence="2 3" key="1">
    <citation type="submission" date="2018-12" db="EMBL/GenBank/DDBJ databases">
        <authorList>
            <consortium name="Pathogen Informatics"/>
        </authorList>
    </citation>
    <scope>NUCLEOTIDE SEQUENCE [LARGE SCALE GENOMIC DNA]</scope>
    <source>
        <strain evidence="2 3">NCTC10741</strain>
    </source>
</reference>
<dbReference type="AlphaFoldDB" id="A0A3P8L4W3"/>
<keyword evidence="1" id="KW-0472">Membrane</keyword>
<dbReference type="EMBL" id="LR131273">
    <property type="protein sequence ID" value="VDR40575.1"/>
    <property type="molecule type" value="Genomic_DNA"/>
</dbReference>
<proteinExistence type="predicted"/>
<name>A0A3P8L4W3_TSUPA</name>
<evidence type="ECO:0000256" key="1">
    <source>
        <dbReference type="SAM" id="Phobius"/>
    </source>
</evidence>
<dbReference type="Proteomes" id="UP000271626">
    <property type="component" value="Chromosome"/>
</dbReference>
<dbReference type="OrthoDB" id="4773239at2"/>
<feature type="transmembrane region" description="Helical" evidence="1">
    <location>
        <begin position="43"/>
        <end position="64"/>
    </location>
</feature>